<name>A0A7W7ZGC3_9BACT</name>
<evidence type="ECO:0000256" key="3">
    <source>
        <dbReference type="ARBA" id="ARBA00022729"/>
    </source>
</evidence>
<evidence type="ECO:0000313" key="6">
    <source>
        <dbReference type="Proteomes" id="UP000540989"/>
    </source>
</evidence>
<accession>A0A7W7ZGC3</accession>
<evidence type="ECO:0000256" key="2">
    <source>
        <dbReference type="ARBA" id="ARBA00007639"/>
    </source>
</evidence>
<dbReference type="PANTHER" id="PTHR46847:SF1">
    <property type="entry name" value="D-ALLOSE-BINDING PERIPLASMIC PROTEIN-RELATED"/>
    <property type="match status" value="1"/>
</dbReference>
<dbReference type="Gene3D" id="3.40.50.2300">
    <property type="match status" value="2"/>
</dbReference>
<dbReference type="GO" id="GO:0030313">
    <property type="term" value="C:cell envelope"/>
    <property type="evidence" value="ECO:0007669"/>
    <property type="project" value="UniProtKB-SubCell"/>
</dbReference>
<protein>
    <submittedName>
        <fullName evidence="5">Ribose transport system substrate-binding protein</fullName>
    </submittedName>
</protein>
<evidence type="ECO:0000313" key="5">
    <source>
        <dbReference type="EMBL" id="MBB5059337.1"/>
    </source>
</evidence>
<keyword evidence="3" id="KW-0732">Signal</keyword>
<evidence type="ECO:0000259" key="4">
    <source>
        <dbReference type="Pfam" id="PF13407"/>
    </source>
</evidence>
<evidence type="ECO:0000256" key="1">
    <source>
        <dbReference type="ARBA" id="ARBA00004196"/>
    </source>
</evidence>
<comment type="caution">
    <text evidence="5">The sequence shown here is derived from an EMBL/GenBank/DDBJ whole genome shotgun (WGS) entry which is preliminary data.</text>
</comment>
<dbReference type="PANTHER" id="PTHR46847">
    <property type="entry name" value="D-ALLOSE-BINDING PERIPLASMIC PROTEIN-RELATED"/>
    <property type="match status" value="1"/>
</dbReference>
<dbReference type="Proteomes" id="UP000540989">
    <property type="component" value="Unassembled WGS sequence"/>
</dbReference>
<organism evidence="5 6">
    <name type="scientific">Granulicella aggregans</name>
    <dbReference type="NCBI Taxonomy" id="474949"/>
    <lineage>
        <taxon>Bacteria</taxon>
        <taxon>Pseudomonadati</taxon>
        <taxon>Acidobacteriota</taxon>
        <taxon>Terriglobia</taxon>
        <taxon>Terriglobales</taxon>
        <taxon>Acidobacteriaceae</taxon>
        <taxon>Granulicella</taxon>
    </lineage>
</organism>
<dbReference type="InterPro" id="IPR028082">
    <property type="entry name" value="Peripla_BP_I"/>
</dbReference>
<proteinExistence type="inferred from homology"/>
<dbReference type="Pfam" id="PF13407">
    <property type="entry name" value="Peripla_BP_4"/>
    <property type="match status" value="1"/>
</dbReference>
<dbReference type="AlphaFoldDB" id="A0A7W7ZGC3"/>
<comment type="similarity">
    <text evidence="2">Belongs to the bacterial solute-binding protein 2 family.</text>
</comment>
<dbReference type="InterPro" id="IPR025997">
    <property type="entry name" value="SBP_2_dom"/>
</dbReference>
<feature type="domain" description="Periplasmic binding protein" evidence="4">
    <location>
        <begin position="2"/>
        <end position="239"/>
    </location>
</feature>
<dbReference type="SUPFAM" id="SSF53822">
    <property type="entry name" value="Periplasmic binding protein-like I"/>
    <property type="match status" value="1"/>
</dbReference>
<dbReference type="EMBL" id="JACHIP010000005">
    <property type="protein sequence ID" value="MBB5059337.1"/>
    <property type="molecule type" value="Genomic_DNA"/>
</dbReference>
<gene>
    <name evidence="5" type="ORF">HDF16_004060</name>
</gene>
<comment type="subcellular location">
    <subcellularLocation>
        <location evidence="1">Cell envelope</location>
    </subcellularLocation>
</comment>
<dbReference type="GO" id="GO:0030246">
    <property type="term" value="F:carbohydrate binding"/>
    <property type="evidence" value="ECO:0007669"/>
    <property type="project" value="UniProtKB-ARBA"/>
</dbReference>
<reference evidence="5 6" key="1">
    <citation type="submission" date="2020-08" db="EMBL/GenBank/DDBJ databases">
        <title>Genomic Encyclopedia of Type Strains, Phase IV (KMG-V): Genome sequencing to study the core and pangenomes of soil and plant-associated prokaryotes.</title>
        <authorList>
            <person name="Whitman W."/>
        </authorList>
    </citation>
    <scope>NUCLEOTIDE SEQUENCE [LARGE SCALE GENOMIC DNA]</scope>
    <source>
        <strain evidence="5 6">M8UP14</strain>
    </source>
</reference>
<keyword evidence="6" id="KW-1185">Reference proteome</keyword>
<sequence>MGAQAAAAELGERIYWNASTREDDINGQIALVDRIRLGSHRGLVLAPDHSLALITPVRRALANGLPIVIVGSPLPIPAGDNLTYVLNDEQEGGRLAAVRVAELVHGQGQIALIGVNPDIAGVVLRANSLELNLTALYPKVHIVVRRMGTFNFEHEQEGAEEVLKENPDLDVIVALTSTSTRGAISSIESEHPSRLVRVIGFDPDTIAFDNASLDSVIVQNTRKMGDQAVRLIHARLGGQRFAASVMLQPILVTRQNFRDPVLREMLYTRWRPGAADLKRSEAP</sequence>